<gene>
    <name evidence="1" type="ORF">ECPE_LOCUS17233</name>
</gene>
<dbReference type="AlphaFoldDB" id="A0A183BDE8"/>
<reference evidence="1 2" key="2">
    <citation type="submission" date="2018-11" db="EMBL/GenBank/DDBJ databases">
        <authorList>
            <consortium name="Pathogen Informatics"/>
        </authorList>
    </citation>
    <scope>NUCLEOTIDE SEQUENCE [LARGE SCALE GENOMIC DNA]</scope>
    <source>
        <strain evidence="1 2">Egypt</strain>
    </source>
</reference>
<dbReference type="EMBL" id="UZAN01068178">
    <property type="protein sequence ID" value="VDP94522.1"/>
    <property type="molecule type" value="Genomic_DNA"/>
</dbReference>
<dbReference type="WBParaSite" id="ECPE_0001727801-mRNA-1">
    <property type="protein sequence ID" value="ECPE_0001727801-mRNA-1"/>
    <property type="gene ID" value="ECPE_0001727801"/>
</dbReference>
<organism evidence="3">
    <name type="scientific">Echinostoma caproni</name>
    <dbReference type="NCBI Taxonomy" id="27848"/>
    <lineage>
        <taxon>Eukaryota</taxon>
        <taxon>Metazoa</taxon>
        <taxon>Spiralia</taxon>
        <taxon>Lophotrochozoa</taxon>
        <taxon>Platyhelminthes</taxon>
        <taxon>Trematoda</taxon>
        <taxon>Digenea</taxon>
        <taxon>Plagiorchiida</taxon>
        <taxon>Echinostomata</taxon>
        <taxon>Echinostomatoidea</taxon>
        <taxon>Echinostomatidae</taxon>
        <taxon>Echinostoma</taxon>
    </lineage>
</organism>
<evidence type="ECO:0000313" key="3">
    <source>
        <dbReference type="WBParaSite" id="ECPE_0001727801-mRNA-1"/>
    </source>
</evidence>
<accession>A0A183BDE8</accession>
<protein>
    <submittedName>
        <fullName evidence="1 3">Uncharacterized protein</fullName>
    </submittedName>
</protein>
<evidence type="ECO:0000313" key="2">
    <source>
        <dbReference type="Proteomes" id="UP000272942"/>
    </source>
</evidence>
<evidence type="ECO:0000313" key="1">
    <source>
        <dbReference type="EMBL" id="VDP94522.1"/>
    </source>
</evidence>
<proteinExistence type="predicted"/>
<reference evidence="3" key="1">
    <citation type="submission" date="2016-06" db="UniProtKB">
        <authorList>
            <consortium name="WormBaseParasite"/>
        </authorList>
    </citation>
    <scope>IDENTIFICATION</scope>
</reference>
<sequence>MSLGRPNAPRAILGNITGMYNPKGHRDGVGLLKTGGQSVAADDNCKADTLGLYLSSVHRTDNSMPSTPPPATPPVVIDDLRLTEDMVRNHL</sequence>
<name>A0A183BDE8_9TREM</name>
<keyword evidence="2" id="KW-1185">Reference proteome</keyword>
<dbReference type="Proteomes" id="UP000272942">
    <property type="component" value="Unassembled WGS sequence"/>
</dbReference>